<keyword evidence="2 5" id="KW-0808">Transferase</keyword>
<dbReference type="GO" id="GO:0019878">
    <property type="term" value="P:lysine biosynthetic process via aminoadipic acid"/>
    <property type="evidence" value="ECO:0007669"/>
    <property type="project" value="TreeGrafter"/>
</dbReference>
<evidence type="ECO:0000313" key="6">
    <source>
        <dbReference type="Proteomes" id="UP000004508"/>
    </source>
</evidence>
<dbReference type="eggNOG" id="COG2091">
    <property type="taxonomic scope" value="Bacteria"/>
</dbReference>
<dbReference type="EMBL" id="ADVG01000001">
    <property type="protein sequence ID" value="EFH90123.1"/>
    <property type="molecule type" value="Genomic_DNA"/>
</dbReference>
<dbReference type="RefSeq" id="WP_007907202.1">
    <property type="nucleotide sequence ID" value="NZ_ADVG01000001.1"/>
</dbReference>
<organism evidence="5 6">
    <name type="scientific">Ktedonobacter racemifer DSM 44963</name>
    <dbReference type="NCBI Taxonomy" id="485913"/>
    <lineage>
        <taxon>Bacteria</taxon>
        <taxon>Bacillati</taxon>
        <taxon>Chloroflexota</taxon>
        <taxon>Ktedonobacteria</taxon>
        <taxon>Ktedonobacterales</taxon>
        <taxon>Ktedonobacteraceae</taxon>
        <taxon>Ktedonobacter</taxon>
    </lineage>
</organism>
<protein>
    <submittedName>
        <fullName evidence="5">4'-phosphopantetheinyl transferase</fullName>
    </submittedName>
</protein>
<dbReference type="GO" id="GO:0008897">
    <property type="term" value="F:holo-[acyl-carrier-protein] synthase activity"/>
    <property type="evidence" value="ECO:0007669"/>
    <property type="project" value="InterPro"/>
</dbReference>
<dbReference type="InterPro" id="IPR037143">
    <property type="entry name" value="4-PPantetheinyl_Trfase_dom_sf"/>
</dbReference>
<accession>D6TD72</accession>
<dbReference type="InterPro" id="IPR050559">
    <property type="entry name" value="P-Pant_transferase_sf"/>
</dbReference>
<evidence type="ECO:0000256" key="2">
    <source>
        <dbReference type="ARBA" id="ARBA00022679"/>
    </source>
</evidence>
<gene>
    <name evidence="5" type="ORF">Krac_11731</name>
</gene>
<dbReference type="OrthoDB" id="9808281at2"/>
<dbReference type="InterPro" id="IPR055066">
    <property type="entry name" value="AASDHPPT_N"/>
</dbReference>
<dbReference type="Gene3D" id="3.90.470.20">
    <property type="entry name" value="4'-phosphopantetheinyl transferase domain"/>
    <property type="match status" value="2"/>
</dbReference>
<dbReference type="Pfam" id="PF22624">
    <property type="entry name" value="AASDHPPT_N"/>
    <property type="match status" value="1"/>
</dbReference>
<feature type="domain" description="4'-phosphopantetheinyl transferase" evidence="3">
    <location>
        <begin position="127"/>
        <end position="233"/>
    </location>
</feature>
<evidence type="ECO:0000259" key="4">
    <source>
        <dbReference type="Pfam" id="PF22624"/>
    </source>
</evidence>
<dbReference type="PANTHER" id="PTHR12215:SF10">
    <property type="entry name" value="L-AMINOADIPATE-SEMIALDEHYDE DEHYDROGENASE-PHOSPHOPANTETHEINYL TRANSFERASE"/>
    <property type="match status" value="1"/>
</dbReference>
<dbReference type="Proteomes" id="UP000004508">
    <property type="component" value="Unassembled WGS sequence"/>
</dbReference>
<evidence type="ECO:0000259" key="3">
    <source>
        <dbReference type="Pfam" id="PF01648"/>
    </source>
</evidence>
<keyword evidence="6" id="KW-1185">Reference proteome</keyword>
<sequence length="257" mass="28846">MNTLTWRRPASLPPITQNEVHIWRVHLPLAPARYADLWQVLNEEERERARRFHFERDRQCSVTARGILRLLLAWYGVGEDGAELKPASLNFRYNAYGKPEVSGARLAFNVTHSGAMILLAFSPLQLLGVDVEYMRAQSDLESLARHFFAPEECATLLALPAEQRVQAFYNCWTRKEAYIKARGLGLSLPLDSFTVSLKPGEPAALLACTDDKRTPADWSLFALDPGQEYAGALAVCPGSSPCVVRCWDWHDALFTGL</sequence>
<dbReference type="InParanoid" id="D6TD72"/>
<comment type="similarity">
    <text evidence="1">Belongs to the P-Pant transferase superfamily. Gsp/Sfp/HetI/AcpT family.</text>
</comment>
<feature type="domain" description="4'-phosphopantetheinyl transferase N-terminal" evidence="4">
    <location>
        <begin position="33"/>
        <end position="121"/>
    </location>
</feature>
<proteinExistence type="inferred from homology"/>
<comment type="caution">
    <text evidence="5">The sequence shown here is derived from an EMBL/GenBank/DDBJ whole genome shotgun (WGS) entry which is preliminary data.</text>
</comment>
<dbReference type="STRING" id="485913.Krac_11731"/>
<dbReference type="FunCoup" id="D6TD72">
    <property type="interactions" value="236"/>
</dbReference>
<evidence type="ECO:0000313" key="5">
    <source>
        <dbReference type="EMBL" id="EFH90123.1"/>
    </source>
</evidence>
<dbReference type="SUPFAM" id="SSF56214">
    <property type="entry name" value="4'-phosphopantetheinyl transferase"/>
    <property type="match status" value="2"/>
</dbReference>
<dbReference type="InterPro" id="IPR008278">
    <property type="entry name" value="4-PPantetheinyl_Trfase_dom"/>
</dbReference>
<reference evidence="5 6" key="1">
    <citation type="journal article" date="2011" name="Stand. Genomic Sci.">
        <title>Non-contiguous finished genome sequence and contextual data of the filamentous soil bacterium Ktedonobacter racemifer type strain (SOSP1-21).</title>
        <authorList>
            <person name="Chang Y.J."/>
            <person name="Land M."/>
            <person name="Hauser L."/>
            <person name="Chertkov O."/>
            <person name="Del Rio T.G."/>
            <person name="Nolan M."/>
            <person name="Copeland A."/>
            <person name="Tice H."/>
            <person name="Cheng J.F."/>
            <person name="Lucas S."/>
            <person name="Han C."/>
            <person name="Goodwin L."/>
            <person name="Pitluck S."/>
            <person name="Ivanova N."/>
            <person name="Ovchinikova G."/>
            <person name="Pati A."/>
            <person name="Chen A."/>
            <person name="Palaniappan K."/>
            <person name="Mavromatis K."/>
            <person name="Liolios K."/>
            <person name="Brettin T."/>
            <person name="Fiebig A."/>
            <person name="Rohde M."/>
            <person name="Abt B."/>
            <person name="Goker M."/>
            <person name="Detter J.C."/>
            <person name="Woyke T."/>
            <person name="Bristow J."/>
            <person name="Eisen J.A."/>
            <person name="Markowitz V."/>
            <person name="Hugenholtz P."/>
            <person name="Kyrpides N.C."/>
            <person name="Klenk H.P."/>
            <person name="Lapidus A."/>
        </authorList>
    </citation>
    <scope>NUCLEOTIDE SEQUENCE [LARGE SCALE GENOMIC DNA]</scope>
    <source>
        <strain evidence="6">DSM 44963</strain>
    </source>
</reference>
<name>D6TD72_KTERA</name>
<dbReference type="GO" id="GO:0000287">
    <property type="term" value="F:magnesium ion binding"/>
    <property type="evidence" value="ECO:0007669"/>
    <property type="project" value="InterPro"/>
</dbReference>
<dbReference type="Pfam" id="PF01648">
    <property type="entry name" value="ACPS"/>
    <property type="match status" value="1"/>
</dbReference>
<evidence type="ECO:0000256" key="1">
    <source>
        <dbReference type="ARBA" id="ARBA00010990"/>
    </source>
</evidence>
<dbReference type="AlphaFoldDB" id="D6TD72"/>
<dbReference type="GO" id="GO:0005829">
    <property type="term" value="C:cytosol"/>
    <property type="evidence" value="ECO:0007669"/>
    <property type="project" value="TreeGrafter"/>
</dbReference>
<dbReference type="PANTHER" id="PTHR12215">
    <property type="entry name" value="PHOSPHOPANTETHEINE TRANSFERASE"/>
    <property type="match status" value="1"/>
</dbReference>